<evidence type="ECO:0000256" key="2">
    <source>
        <dbReference type="ARBA" id="ARBA00023125"/>
    </source>
</evidence>
<evidence type="ECO:0000256" key="6">
    <source>
        <dbReference type="SAM" id="MobiDB-lite"/>
    </source>
</evidence>
<keyword evidence="9" id="KW-1185">Reference proteome</keyword>
<dbReference type="InterPro" id="IPR052483">
    <property type="entry name" value="bZIP_transcription_regulators"/>
</dbReference>
<keyword evidence="1" id="KW-0805">Transcription regulation</keyword>
<feature type="domain" description="BZIP" evidence="7">
    <location>
        <begin position="77"/>
        <end position="141"/>
    </location>
</feature>
<dbReference type="PANTHER" id="PTHR46391">
    <property type="entry name" value="BASIC LEUCINE ZIPPER 34"/>
    <property type="match status" value="1"/>
</dbReference>
<accession>A0A9Q0PQA8</accession>
<dbReference type="GO" id="GO:0045893">
    <property type="term" value="P:positive regulation of DNA-templated transcription"/>
    <property type="evidence" value="ECO:0007669"/>
    <property type="project" value="TreeGrafter"/>
</dbReference>
<evidence type="ECO:0000256" key="4">
    <source>
        <dbReference type="ARBA" id="ARBA00023242"/>
    </source>
</evidence>
<gene>
    <name evidence="8" type="ORF">OIU79_014075</name>
</gene>
<dbReference type="EMBL" id="JAPFFK010000018">
    <property type="protein sequence ID" value="KAJ6692247.1"/>
    <property type="molecule type" value="Genomic_DNA"/>
</dbReference>
<dbReference type="PANTHER" id="PTHR46391:SF21">
    <property type="entry name" value="BZIP DOMAIN-CONTAINING PROTEIN"/>
    <property type="match status" value="1"/>
</dbReference>
<keyword evidence="3" id="KW-0804">Transcription</keyword>
<evidence type="ECO:0000313" key="9">
    <source>
        <dbReference type="Proteomes" id="UP001151532"/>
    </source>
</evidence>
<organism evidence="8 9">
    <name type="scientific">Salix purpurea</name>
    <name type="common">Purple osier willow</name>
    <dbReference type="NCBI Taxonomy" id="77065"/>
    <lineage>
        <taxon>Eukaryota</taxon>
        <taxon>Viridiplantae</taxon>
        <taxon>Streptophyta</taxon>
        <taxon>Embryophyta</taxon>
        <taxon>Tracheophyta</taxon>
        <taxon>Spermatophyta</taxon>
        <taxon>Magnoliopsida</taxon>
        <taxon>eudicotyledons</taxon>
        <taxon>Gunneridae</taxon>
        <taxon>Pentapetalae</taxon>
        <taxon>rosids</taxon>
        <taxon>fabids</taxon>
        <taxon>Malpighiales</taxon>
        <taxon>Salicaceae</taxon>
        <taxon>Saliceae</taxon>
        <taxon>Salix</taxon>
    </lineage>
</organism>
<sequence length="226" mass="26700">MTILPKNSNSRLHWVLRQRRWRTSLRVLQQLLHPLNIHRFPLKTTASLTKQIPAQTNQPNAEINKEAPPQGRPVDPNQDPKRLRRIMVSRQYSQKYRQKQMQYIMQLETEVKSLQAEVVITGPRIKYSNLQNSLLRMENSSIKHKLSSCSGELMLKEAQYEELKKERDRMKQTYTVNKYQYPYFFNTMPPASYPFMNVNLNQPRYDLYMESAAAAARKPPPMMDES</sequence>
<dbReference type="GO" id="GO:0005634">
    <property type="term" value="C:nucleus"/>
    <property type="evidence" value="ECO:0007669"/>
    <property type="project" value="TreeGrafter"/>
</dbReference>
<evidence type="ECO:0000313" key="8">
    <source>
        <dbReference type="EMBL" id="KAJ6692247.1"/>
    </source>
</evidence>
<dbReference type="OrthoDB" id="552661at2759"/>
<reference evidence="8" key="2">
    <citation type="journal article" date="2023" name="Int. J. Mol. Sci.">
        <title>De Novo Assembly and Annotation of 11 Diverse Shrub Willow (Salix) Genomes Reveals Novel Gene Organization in Sex-Linked Regions.</title>
        <authorList>
            <person name="Hyden B."/>
            <person name="Feng K."/>
            <person name="Yates T.B."/>
            <person name="Jawdy S."/>
            <person name="Cereghino C."/>
            <person name="Smart L.B."/>
            <person name="Muchero W."/>
        </authorList>
    </citation>
    <scope>NUCLEOTIDE SEQUENCE</scope>
    <source>
        <tissue evidence="8">Shoot tip</tissue>
    </source>
</reference>
<protein>
    <submittedName>
        <fullName evidence="8">BASIC LEUCINE ZIPPER 34</fullName>
    </submittedName>
</protein>
<keyword evidence="5" id="KW-0175">Coiled coil</keyword>
<evidence type="ECO:0000256" key="1">
    <source>
        <dbReference type="ARBA" id="ARBA00023015"/>
    </source>
</evidence>
<evidence type="ECO:0000256" key="5">
    <source>
        <dbReference type="SAM" id="Coils"/>
    </source>
</evidence>
<dbReference type="Pfam" id="PF03131">
    <property type="entry name" value="bZIP_Maf"/>
    <property type="match status" value="1"/>
</dbReference>
<dbReference type="GO" id="GO:0003677">
    <property type="term" value="F:DNA binding"/>
    <property type="evidence" value="ECO:0007669"/>
    <property type="project" value="UniProtKB-KW"/>
</dbReference>
<proteinExistence type="predicted"/>
<dbReference type="InterPro" id="IPR046347">
    <property type="entry name" value="bZIP_sf"/>
</dbReference>
<name>A0A9Q0PQA8_SALPP</name>
<dbReference type="Proteomes" id="UP001151532">
    <property type="component" value="Chromosome 9"/>
</dbReference>
<dbReference type="SMART" id="SM00338">
    <property type="entry name" value="BRLZ"/>
    <property type="match status" value="1"/>
</dbReference>
<dbReference type="GO" id="GO:0003700">
    <property type="term" value="F:DNA-binding transcription factor activity"/>
    <property type="evidence" value="ECO:0007669"/>
    <property type="project" value="InterPro"/>
</dbReference>
<dbReference type="InterPro" id="IPR004827">
    <property type="entry name" value="bZIP"/>
</dbReference>
<feature type="region of interest" description="Disordered" evidence="6">
    <location>
        <begin position="55"/>
        <end position="81"/>
    </location>
</feature>
<keyword evidence="4" id="KW-0539">Nucleus</keyword>
<reference evidence="8" key="1">
    <citation type="submission" date="2022-11" db="EMBL/GenBank/DDBJ databases">
        <authorList>
            <person name="Hyden B.L."/>
            <person name="Feng K."/>
            <person name="Yates T."/>
            <person name="Jawdy S."/>
            <person name="Smart L.B."/>
            <person name="Muchero W."/>
        </authorList>
    </citation>
    <scope>NUCLEOTIDE SEQUENCE</scope>
    <source>
        <tissue evidence="8">Shoot tip</tissue>
    </source>
</reference>
<dbReference type="InterPro" id="IPR044759">
    <property type="entry name" value="bZIP_RF2"/>
</dbReference>
<dbReference type="CDD" id="cd14703">
    <property type="entry name" value="bZIP_plant_RF2"/>
    <property type="match status" value="1"/>
</dbReference>
<keyword evidence="2" id="KW-0238">DNA-binding</keyword>
<feature type="coiled-coil region" evidence="5">
    <location>
        <begin position="146"/>
        <end position="173"/>
    </location>
</feature>
<comment type="caution">
    <text evidence="8">The sequence shown here is derived from an EMBL/GenBank/DDBJ whole genome shotgun (WGS) entry which is preliminary data.</text>
</comment>
<dbReference type="SUPFAM" id="SSF57959">
    <property type="entry name" value="Leucine zipper domain"/>
    <property type="match status" value="1"/>
</dbReference>
<dbReference type="AlphaFoldDB" id="A0A9Q0PQA8"/>
<evidence type="ECO:0000259" key="7">
    <source>
        <dbReference type="SMART" id="SM00338"/>
    </source>
</evidence>
<evidence type="ECO:0000256" key="3">
    <source>
        <dbReference type="ARBA" id="ARBA00023163"/>
    </source>
</evidence>
<dbReference type="InterPro" id="IPR004826">
    <property type="entry name" value="bZIP_Maf"/>
</dbReference>